<dbReference type="Pfam" id="PF21621">
    <property type="entry name" value="MPI_cupin_dom"/>
    <property type="match status" value="1"/>
</dbReference>
<evidence type="ECO:0000313" key="9">
    <source>
        <dbReference type="EMBL" id="GGK31372.1"/>
    </source>
</evidence>
<organism evidence="9 10">
    <name type="scientific">Yeosuana aromativorans</name>
    <dbReference type="NCBI Taxonomy" id="288019"/>
    <lineage>
        <taxon>Bacteria</taxon>
        <taxon>Pseudomonadati</taxon>
        <taxon>Bacteroidota</taxon>
        <taxon>Flavobacteriia</taxon>
        <taxon>Flavobacteriales</taxon>
        <taxon>Flavobacteriaceae</taxon>
        <taxon>Yeosuana</taxon>
    </lineage>
</organism>
<dbReference type="PIRSF" id="PIRSF036894">
    <property type="entry name" value="PMI_Firm_short"/>
    <property type="match status" value="1"/>
</dbReference>
<name>A0A8J3FHZ9_9FLAO</name>
<dbReference type="Proteomes" id="UP000612329">
    <property type="component" value="Unassembled WGS sequence"/>
</dbReference>
<evidence type="ECO:0000256" key="3">
    <source>
        <dbReference type="ARBA" id="ARBA00029741"/>
    </source>
</evidence>
<evidence type="ECO:0000256" key="1">
    <source>
        <dbReference type="ARBA" id="ARBA00022723"/>
    </source>
</evidence>
<evidence type="ECO:0000256" key="4">
    <source>
        <dbReference type="ARBA" id="ARBA00030762"/>
    </source>
</evidence>
<protein>
    <recommendedName>
        <fullName evidence="3">Phosphohexomutase</fullName>
    </recommendedName>
    <alternativeName>
        <fullName evidence="4">Phosphomannose isomerase</fullName>
    </alternativeName>
</protein>
<dbReference type="EMBL" id="BMNR01000006">
    <property type="protein sequence ID" value="GGK31372.1"/>
    <property type="molecule type" value="Genomic_DNA"/>
</dbReference>
<dbReference type="InterPro" id="IPR051804">
    <property type="entry name" value="Carb_Metab_Reg_Kinase/Isom"/>
</dbReference>
<keyword evidence="10" id="KW-1185">Reference proteome</keyword>
<dbReference type="InterPro" id="IPR014710">
    <property type="entry name" value="RmlC-like_jellyroll"/>
</dbReference>
<proteinExistence type="predicted"/>
<evidence type="ECO:0000259" key="8">
    <source>
        <dbReference type="Pfam" id="PF21621"/>
    </source>
</evidence>
<accession>A0A8J3FHZ9</accession>
<dbReference type="SUPFAM" id="SSF51182">
    <property type="entry name" value="RmlC-like cupins"/>
    <property type="match status" value="1"/>
</dbReference>
<keyword evidence="2 5" id="KW-0862">Zinc</keyword>
<feature type="binding site" evidence="5">
    <location>
        <position position="200"/>
    </location>
    <ligand>
        <name>Zn(2+)</name>
        <dbReference type="ChEBI" id="CHEBI:29105"/>
    </ligand>
</feature>
<keyword evidence="9" id="KW-0413">Isomerase</keyword>
<keyword evidence="1 5" id="KW-0479">Metal-binding</keyword>
<reference evidence="9" key="2">
    <citation type="submission" date="2020-09" db="EMBL/GenBank/DDBJ databases">
        <authorList>
            <person name="Sun Q."/>
            <person name="Ohkuma M."/>
        </authorList>
    </citation>
    <scope>NUCLEOTIDE SEQUENCE</scope>
    <source>
        <strain evidence="9">JCM 12862</strain>
    </source>
</reference>
<dbReference type="Pfam" id="PF20511">
    <property type="entry name" value="PMI_typeI_cat"/>
    <property type="match status" value="1"/>
</dbReference>
<feature type="active site" evidence="6">
    <location>
        <position position="220"/>
    </location>
</feature>
<feature type="binding site" evidence="5">
    <location>
        <position position="125"/>
    </location>
    <ligand>
        <name>Zn(2+)</name>
        <dbReference type="ChEBI" id="CHEBI:29105"/>
    </ligand>
</feature>
<evidence type="ECO:0000259" key="7">
    <source>
        <dbReference type="Pfam" id="PF20511"/>
    </source>
</evidence>
<dbReference type="GO" id="GO:0008270">
    <property type="term" value="F:zinc ion binding"/>
    <property type="evidence" value="ECO:0007669"/>
    <property type="project" value="InterPro"/>
</dbReference>
<evidence type="ECO:0000256" key="2">
    <source>
        <dbReference type="ARBA" id="ARBA00022833"/>
    </source>
</evidence>
<dbReference type="InterPro" id="IPR014628">
    <property type="entry name" value="Man6P_isomerase_Firm_short"/>
</dbReference>
<evidence type="ECO:0000256" key="5">
    <source>
        <dbReference type="PIRSR" id="PIRSR036894-1"/>
    </source>
</evidence>
<feature type="domain" description="Phosphomannose isomerase type I catalytic" evidence="7">
    <location>
        <begin position="32"/>
        <end position="155"/>
    </location>
</feature>
<dbReference type="PANTHER" id="PTHR42742">
    <property type="entry name" value="TRANSCRIPTIONAL REPRESSOR MPRA"/>
    <property type="match status" value="1"/>
</dbReference>
<comment type="caution">
    <text evidence="9">The sequence shown here is derived from an EMBL/GenBank/DDBJ whole genome shotgun (WGS) entry which is preliminary data.</text>
</comment>
<sequence length="345" mass="39174">MVKVSTLTFIKLIPLYETIDFMKLDHPITFHPILKERIWGGDKLTTIFKKESDKSNIGESWELSDVEGDVSVVASGELKGKNLKELITEYKGALVGEKVYNMFGNDFPILIKYIDAKTPLSIQVHPSNELAKERHNSFGKNEMWYIMQADHDAELIVGFNQDIDKETYLHKLEEGNVLDILNAEKISKGDTFYIPTGRVHAIGAGVMLAEIQQTSDITYRIYDYNRVDAKTGKERELHTDLAVDAIDYKQYDSYKTAYELKKNESSELVHSPYFKTNIIQLEGIIQKDYSNLDSFVIYMCVEGTVVLNCNNQAFSLQVGQTMLLPAAIDTVELNSESAKILEVFL</sequence>
<gene>
    <name evidence="9" type="primary">manA</name>
    <name evidence="9" type="ORF">GCM10007962_27260</name>
</gene>
<dbReference type="CDD" id="cd12213">
    <property type="entry name" value="ABD"/>
    <property type="match status" value="1"/>
</dbReference>
<feature type="domain" description="Mannose-6-phosphate isomerase cupin" evidence="8">
    <location>
        <begin position="268"/>
        <end position="336"/>
    </location>
</feature>
<dbReference type="CDD" id="cd07010">
    <property type="entry name" value="cupin_PMI_type_I_N_bac"/>
    <property type="match status" value="1"/>
</dbReference>
<dbReference type="InterPro" id="IPR011051">
    <property type="entry name" value="RmlC_Cupin_sf"/>
</dbReference>
<reference evidence="9" key="1">
    <citation type="journal article" date="2014" name="Int. J. Syst. Evol. Microbiol.">
        <title>Complete genome sequence of Corynebacterium casei LMG S-19264T (=DSM 44701T), isolated from a smear-ripened cheese.</title>
        <authorList>
            <consortium name="US DOE Joint Genome Institute (JGI-PGF)"/>
            <person name="Walter F."/>
            <person name="Albersmeier A."/>
            <person name="Kalinowski J."/>
            <person name="Ruckert C."/>
        </authorList>
    </citation>
    <scope>NUCLEOTIDE SEQUENCE</scope>
    <source>
        <strain evidence="9">JCM 12862</strain>
    </source>
</reference>
<dbReference type="GO" id="GO:0004476">
    <property type="term" value="F:mannose-6-phosphate isomerase activity"/>
    <property type="evidence" value="ECO:0007669"/>
    <property type="project" value="InterPro"/>
</dbReference>
<evidence type="ECO:0000313" key="10">
    <source>
        <dbReference type="Proteomes" id="UP000612329"/>
    </source>
</evidence>
<feature type="binding site" evidence="5">
    <location>
        <position position="142"/>
    </location>
    <ligand>
        <name>Zn(2+)</name>
        <dbReference type="ChEBI" id="CHEBI:29105"/>
    </ligand>
</feature>
<dbReference type="GO" id="GO:0005975">
    <property type="term" value="P:carbohydrate metabolic process"/>
    <property type="evidence" value="ECO:0007669"/>
    <property type="project" value="InterPro"/>
</dbReference>
<comment type="cofactor">
    <cofactor evidence="5">
        <name>Zn(2+)</name>
        <dbReference type="ChEBI" id="CHEBI:29105"/>
    </cofactor>
    <text evidence="5">Binds 1 zinc ion per subunit.</text>
</comment>
<evidence type="ECO:0000256" key="6">
    <source>
        <dbReference type="PIRSR" id="PIRSR036894-2"/>
    </source>
</evidence>
<dbReference type="Gene3D" id="2.60.120.10">
    <property type="entry name" value="Jelly Rolls"/>
    <property type="match status" value="2"/>
</dbReference>
<dbReference type="InterPro" id="IPR049071">
    <property type="entry name" value="MPI_cupin_dom"/>
</dbReference>
<dbReference type="InterPro" id="IPR046457">
    <property type="entry name" value="PMI_typeI_cat"/>
</dbReference>
<dbReference type="AlphaFoldDB" id="A0A8J3FHZ9"/>
<dbReference type="PANTHER" id="PTHR42742:SF3">
    <property type="entry name" value="FRUCTOKINASE"/>
    <property type="match status" value="1"/>
</dbReference>